<dbReference type="AlphaFoldDB" id="A0A5C8PI46"/>
<sequence>MFATSRTARLLLHVANATVILFILLPLVAVFVGSIQSEKALQADTRRLLPLEFTLDNFTVILSKGEQKGRIFEQVTYLPDNIKHFYTAFLNSAIVAVSVTFLTLLFGSLSAYTIAHLRFRWTLFLMQANVVARFVPVIVLMIPLYIVMRSLGQLNTLSGVIIAETGFLLPYAILILAPYFDSIPRELEEAARIDGCTRLRAFVFVILPLSTPALAACGVIMFIISWHELLIPLILNARPDVMTLPVVIASLVGDVHVFFNLMMAICLLALAPTVILVALLQKYIVEGLSAGAVKG</sequence>
<evidence type="ECO:0000256" key="2">
    <source>
        <dbReference type="ARBA" id="ARBA00022448"/>
    </source>
</evidence>
<keyword evidence="5 7" id="KW-1133">Transmembrane helix</keyword>
<evidence type="ECO:0000256" key="4">
    <source>
        <dbReference type="ARBA" id="ARBA00022692"/>
    </source>
</evidence>
<organism evidence="9 10">
    <name type="scientific">Vineibacter terrae</name>
    <dbReference type="NCBI Taxonomy" id="2586908"/>
    <lineage>
        <taxon>Bacteria</taxon>
        <taxon>Pseudomonadati</taxon>
        <taxon>Pseudomonadota</taxon>
        <taxon>Alphaproteobacteria</taxon>
        <taxon>Hyphomicrobiales</taxon>
        <taxon>Vineibacter</taxon>
    </lineage>
</organism>
<feature type="transmembrane region" description="Helical" evidence="7">
    <location>
        <begin position="201"/>
        <end position="226"/>
    </location>
</feature>
<dbReference type="InterPro" id="IPR035906">
    <property type="entry name" value="MetI-like_sf"/>
</dbReference>
<dbReference type="InterPro" id="IPR050901">
    <property type="entry name" value="BP-dep_ABC_trans_perm"/>
</dbReference>
<dbReference type="SUPFAM" id="SSF161098">
    <property type="entry name" value="MetI-like"/>
    <property type="match status" value="1"/>
</dbReference>
<dbReference type="CDD" id="cd06261">
    <property type="entry name" value="TM_PBP2"/>
    <property type="match status" value="1"/>
</dbReference>
<evidence type="ECO:0000259" key="8">
    <source>
        <dbReference type="PROSITE" id="PS50928"/>
    </source>
</evidence>
<evidence type="ECO:0000256" key="3">
    <source>
        <dbReference type="ARBA" id="ARBA00022475"/>
    </source>
</evidence>
<reference evidence="9 10" key="1">
    <citation type="submission" date="2019-06" db="EMBL/GenBank/DDBJ databases">
        <title>New taxonomy in bacterial strain CC-CFT640, isolated from vineyard.</title>
        <authorList>
            <person name="Lin S.-Y."/>
            <person name="Tsai C.-F."/>
            <person name="Young C.-C."/>
        </authorList>
    </citation>
    <scope>NUCLEOTIDE SEQUENCE [LARGE SCALE GENOMIC DNA]</scope>
    <source>
        <strain evidence="9 10">CC-CFT640</strain>
    </source>
</reference>
<protein>
    <submittedName>
        <fullName evidence="9">Carbohydrate ABC transporter permease</fullName>
    </submittedName>
</protein>
<dbReference type="RefSeq" id="WP_147849190.1">
    <property type="nucleotide sequence ID" value="NZ_VDUZ01000027.1"/>
</dbReference>
<keyword evidence="3" id="KW-1003">Cell membrane</keyword>
<dbReference type="OrthoDB" id="9790107at2"/>
<evidence type="ECO:0000256" key="6">
    <source>
        <dbReference type="ARBA" id="ARBA00023136"/>
    </source>
</evidence>
<keyword evidence="6 7" id="KW-0472">Membrane</keyword>
<keyword evidence="2 7" id="KW-0813">Transport</keyword>
<dbReference type="Gene3D" id="1.10.3720.10">
    <property type="entry name" value="MetI-like"/>
    <property type="match status" value="1"/>
</dbReference>
<feature type="transmembrane region" description="Helical" evidence="7">
    <location>
        <begin position="257"/>
        <end position="280"/>
    </location>
</feature>
<dbReference type="EMBL" id="VDUZ01000027">
    <property type="protein sequence ID" value="TXL73171.1"/>
    <property type="molecule type" value="Genomic_DNA"/>
</dbReference>
<evidence type="ECO:0000256" key="1">
    <source>
        <dbReference type="ARBA" id="ARBA00004651"/>
    </source>
</evidence>
<dbReference type="PANTHER" id="PTHR32243">
    <property type="entry name" value="MALTOSE TRANSPORT SYSTEM PERMEASE-RELATED"/>
    <property type="match status" value="1"/>
</dbReference>
<comment type="caution">
    <text evidence="9">The sequence shown here is derived from an EMBL/GenBank/DDBJ whole genome shotgun (WGS) entry which is preliminary data.</text>
</comment>
<evidence type="ECO:0000256" key="7">
    <source>
        <dbReference type="RuleBase" id="RU363032"/>
    </source>
</evidence>
<evidence type="ECO:0000313" key="10">
    <source>
        <dbReference type="Proteomes" id="UP000321638"/>
    </source>
</evidence>
<dbReference type="InterPro" id="IPR000515">
    <property type="entry name" value="MetI-like"/>
</dbReference>
<feature type="transmembrane region" description="Helical" evidence="7">
    <location>
        <begin position="160"/>
        <end position="180"/>
    </location>
</feature>
<dbReference type="GO" id="GO:0055085">
    <property type="term" value="P:transmembrane transport"/>
    <property type="evidence" value="ECO:0007669"/>
    <property type="project" value="InterPro"/>
</dbReference>
<name>A0A5C8PI46_9HYPH</name>
<gene>
    <name evidence="9" type="ORF">FHP25_22340</name>
</gene>
<dbReference type="Proteomes" id="UP000321638">
    <property type="component" value="Unassembled WGS sequence"/>
</dbReference>
<feature type="transmembrane region" description="Helical" evidence="7">
    <location>
        <begin position="85"/>
        <end position="109"/>
    </location>
</feature>
<dbReference type="GO" id="GO:0005886">
    <property type="term" value="C:plasma membrane"/>
    <property type="evidence" value="ECO:0007669"/>
    <property type="project" value="UniProtKB-SubCell"/>
</dbReference>
<evidence type="ECO:0000313" key="9">
    <source>
        <dbReference type="EMBL" id="TXL73171.1"/>
    </source>
</evidence>
<keyword evidence="10" id="KW-1185">Reference proteome</keyword>
<proteinExistence type="inferred from homology"/>
<feature type="domain" description="ABC transmembrane type-1" evidence="8">
    <location>
        <begin position="89"/>
        <end position="280"/>
    </location>
</feature>
<accession>A0A5C8PI46</accession>
<evidence type="ECO:0000256" key="5">
    <source>
        <dbReference type="ARBA" id="ARBA00022989"/>
    </source>
</evidence>
<comment type="subcellular location">
    <subcellularLocation>
        <location evidence="1 7">Cell membrane</location>
        <topology evidence="1 7">Multi-pass membrane protein</topology>
    </subcellularLocation>
</comment>
<feature type="transmembrane region" description="Helical" evidence="7">
    <location>
        <begin position="130"/>
        <end position="148"/>
    </location>
</feature>
<feature type="transmembrane region" description="Helical" evidence="7">
    <location>
        <begin position="12"/>
        <end position="35"/>
    </location>
</feature>
<comment type="similarity">
    <text evidence="7">Belongs to the binding-protein-dependent transport system permease family.</text>
</comment>
<dbReference type="Pfam" id="PF00528">
    <property type="entry name" value="BPD_transp_1"/>
    <property type="match status" value="1"/>
</dbReference>
<dbReference type="PROSITE" id="PS50928">
    <property type="entry name" value="ABC_TM1"/>
    <property type="match status" value="1"/>
</dbReference>
<keyword evidence="4 7" id="KW-0812">Transmembrane</keyword>
<dbReference type="PANTHER" id="PTHR32243:SF18">
    <property type="entry name" value="INNER MEMBRANE ABC TRANSPORTER PERMEASE PROTEIN YCJP"/>
    <property type="match status" value="1"/>
</dbReference>